<feature type="region of interest" description="Disordered" evidence="12">
    <location>
        <begin position="1076"/>
        <end position="1097"/>
    </location>
</feature>
<evidence type="ECO:0000256" key="7">
    <source>
        <dbReference type="ARBA" id="ARBA00022723"/>
    </source>
</evidence>
<dbReference type="RefSeq" id="XP_042562136.1">
    <property type="nucleotide sequence ID" value="XM_042706202.1"/>
</dbReference>
<feature type="compositionally biased region" description="Polar residues" evidence="12">
    <location>
        <begin position="872"/>
        <end position="890"/>
    </location>
</feature>
<dbReference type="InterPro" id="IPR052249">
    <property type="entry name" value="Roquin_domain"/>
</dbReference>
<dbReference type="GO" id="GO:0006511">
    <property type="term" value="P:ubiquitin-dependent protein catabolic process"/>
    <property type="evidence" value="ECO:0007669"/>
    <property type="project" value="TreeGrafter"/>
</dbReference>
<proteinExistence type="predicted"/>
<dbReference type="GO" id="GO:0000288">
    <property type="term" value="P:nuclear-transcribed mRNA catabolic process, deadenylation-dependent decay"/>
    <property type="evidence" value="ECO:0007669"/>
    <property type="project" value="TreeGrafter"/>
</dbReference>
<reference evidence="16" key="1">
    <citation type="submission" date="2025-08" db="UniProtKB">
        <authorList>
            <consortium name="RefSeq"/>
        </authorList>
    </citation>
    <scope>IDENTIFICATION</scope>
</reference>
<dbReference type="GO" id="GO:0035613">
    <property type="term" value="F:RNA stem-loop binding"/>
    <property type="evidence" value="ECO:0007669"/>
    <property type="project" value="TreeGrafter"/>
</dbReference>
<organism evidence="15 16">
    <name type="scientific">Clupea harengus</name>
    <name type="common">Atlantic herring</name>
    <dbReference type="NCBI Taxonomy" id="7950"/>
    <lineage>
        <taxon>Eukaryota</taxon>
        <taxon>Metazoa</taxon>
        <taxon>Chordata</taxon>
        <taxon>Craniata</taxon>
        <taxon>Vertebrata</taxon>
        <taxon>Euteleostomi</taxon>
        <taxon>Actinopterygii</taxon>
        <taxon>Neopterygii</taxon>
        <taxon>Teleostei</taxon>
        <taxon>Clupei</taxon>
        <taxon>Clupeiformes</taxon>
        <taxon>Clupeoidei</taxon>
        <taxon>Clupeidae</taxon>
        <taxon>Clupea</taxon>
    </lineage>
</organism>
<dbReference type="GeneID" id="122131470"/>
<evidence type="ECO:0000256" key="3">
    <source>
        <dbReference type="ARBA" id="ARBA00004906"/>
    </source>
</evidence>
<dbReference type="PANTHER" id="PTHR13139">
    <property type="entry name" value="RING FINGER AND CCCH-TYPE ZINC FINGER DOMAIN-CONTAINING PROTEIN"/>
    <property type="match status" value="1"/>
</dbReference>
<dbReference type="GO" id="GO:0061630">
    <property type="term" value="F:ubiquitin protein ligase activity"/>
    <property type="evidence" value="ECO:0007669"/>
    <property type="project" value="UniProtKB-EC"/>
</dbReference>
<dbReference type="InterPro" id="IPR048575">
    <property type="entry name" value="Roquin_1_2-like_ROQ"/>
</dbReference>
<dbReference type="InterPro" id="IPR041523">
    <property type="entry name" value="ROQ_II"/>
</dbReference>
<dbReference type="CTD" id="558213"/>
<evidence type="ECO:0000256" key="10">
    <source>
        <dbReference type="ARBA" id="ARBA00022884"/>
    </source>
</evidence>
<evidence type="ECO:0000313" key="16">
    <source>
        <dbReference type="RefSeq" id="XP_042562136.1"/>
    </source>
</evidence>
<keyword evidence="8 11" id="KW-0863">Zinc-finger</keyword>
<evidence type="ECO:0000259" key="14">
    <source>
        <dbReference type="PROSITE" id="PS50103"/>
    </source>
</evidence>
<dbReference type="GO" id="GO:0010494">
    <property type="term" value="C:cytoplasmic stress granule"/>
    <property type="evidence" value="ECO:0007669"/>
    <property type="project" value="TreeGrafter"/>
</dbReference>
<dbReference type="PANTHER" id="PTHR13139:SF6">
    <property type="entry name" value="ROQUIN-1"/>
    <property type="match status" value="1"/>
</dbReference>
<dbReference type="InterPro" id="IPR001841">
    <property type="entry name" value="Znf_RING"/>
</dbReference>
<feature type="compositionally biased region" description="Polar residues" evidence="12">
    <location>
        <begin position="567"/>
        <end position="580"/>
    </location>
</feature>
<dbReference type="SMART" id="SM00184">
    <property type="entry name" value="RING"/>
    <property type="match status" value="1"/>
</dbReference>
<dbReference type="InterPro" id="IPR027370">
    <property type="entry name" value="Znf-RING_euk"/>
</dbReference>
<dbReference type="PROSITE" id="PS50089">
    <property type="entry name" value="ZF_RING_2"/>
    <property type="match status" value="1"/>
</dbReference>
<dbReference type="CDD" id="cd16781">
    <property type="entry name" value="mRING-HC-C3HC3D_Roquin1"/>
    <property type="match status" value="1"/>
</dbReference>
<feature type="region of interest" description="Disordered" evidence="12">
    <location>
        <begin position="872"/>
        <end position="893"/>
    </location>
</feature>
<name>A0A8M1KDK2_CLUHA</name>
<feature type="region of interest" description="Disordered" evidence="12">
    <location>
        <begin position="561"/>
        <end position="718"/>
    </location>
</feature>
<sequence length="1097" mass="120810">MPVQAPQWTEFLLCPICTQTFEETVRRPISLGCGHTVCKMCLNKLHRKACPFDQTAINTDIEQLPVNSALLQLVGGQVPKLQPVALITNPEDTKHYDEARQCVEELALYLKPLSSVRGVGLSNAAQSMLSRPMQRKLVTLVHCQLVEEEGRVRAMRAARSLGERTVTELILQHQNPQQLSSNLWAAVRARGCQFLGPAMQEEALKLVLLALEDGSALSRKVLVLFVVQRLEPRFPQASKTSIGHVVQLLYRASCFKVTKRDEDSSLMQLKEEFRTYEALRREHDSQIVQIAMEGGLRIAPDQWSSLLYGDQSHKSHMQSIIDKLQTPASFAQSVQELTIALQRTGDPANLNRLRPHLELLANIDPSPDAPPPTWEQLEKGLVAVKTVVHGLVDFIQNHSKKGSDQQQPPQHSKYKTYMCRDMKQKGGCPRGASCTFAHSQEELEKYRKMNKRLAARLPCSGVLLPEDGVSLEGVTRKPSPLTNGIVAAGSGAQMPQLIARGADPTYDLLRKPKLDSQSLSAPGSPPDSVASEHLSMPKQMPVVPRAPQMYSQQQPEIFYSETRAPPSGSQYDPSQYQTGNPYPYQAPQYVQRYIRNPPPPNDSAVPAYQDSYPSYVPERPYPAPHSGPAFSTGNPHGFPPPPHYDGRRHTPYPGHPPPQSYATPRDELVRMSPVPVDVPQAPMPPPPSGSSLYHPDSRERYPPEGYPPPGPHPGQMRSYVRDPYSRSQPSLDYLHRRRKEIMAQLEERKVISPPPFAASPTLPHNFPNDYPQEYLDECSKVFGKGREQDYAGQYSPWSCDTIGSYIGTKDGKNKDIMGSGGVEMMNVEGKAMRDPPLEAQRRSAEAKDDDPIIPFGSLPTVSRFGAISRTSKTGYQTTGPVQAMASSQGSGPKHMTTAAEYSYGNHGAWGGASYPSHQNMTAQGHFSERMPMPTPDREQLKMELQQVNQQINQQTQAASNSLLLQREASAMAAQPGGGKWSAGGAVSSEQLSMELDHVEREIGKRTREIAMENQVAHEYKLKAGENGQQDHKAQLEELSLALGEVSNGSSNIVSEASVGGTMLSLTNKTSSLSLCSADPNSASGADLQKNGVVHSCS</sequence>
<dbReference type="FunFam" id="3.30.40.10:FF:000047">
    <property type="entry name" value="Roquin-2 isoform 1"/>
    <property type="match status" value="1"/>
</dbReference>
<dbReference type="InterPro" id="IPR017907">
    <property type="entry name" value="Znf_RING_CS"/>
</dbReference>
<dbReference type="GO" id="GO:0003725">
    <property type="term" value="F:double-stranded RNA binding"/>
    <property type="evidence" value="ECO:0007669"/>
    <property type="project" value="TreeGrafter"/>
</dbReference>
<evidence type="ECO:0000256" key="6">
    <source>
        <dbReference type="ARBA" id="ARBA00022679"/>
    </source>
</evidence>
<evidence type="ECO:0000256" key="9">
    <source>
        <dbReference type="ARBA" id="ARBA00022833"/>
    </source>
</evidence>
<keyword evidence="5" id="KW-0963">Cytoplasm</keyword>
<dbReference type="Pfam" id="PF21206">
    <property type="entry name" value="Roquin_1_2-like_ROQ"/>
    <property type="match status" value="1"/>
</dbReference>
<dbReference type="GO" id="GO:0003729">
    <property type="term" value="F:mRNA binding"/>
    <property type="evidence" value="ECO:0007669"/>
    <property type="project" value="TreeGrafter"/>
</dbReference>
<dbReference type="GO" id="GO:0000209">
    <property type="term" value="P:protein polyubiquitination"/>
    <property type="evidence" value="ECO:0007669"/>
    <property type="project" value="TreeGrafter"/>
</dbReference>
<keyword evidence="7 11" id="KW-0479">Metal-binding</keyword>
<keyword evidence="6" id="KW-0808">Transferase</keyword>
<comment type="pathway">
    <text evidence="3">Protein modification; protein ubiquitination.</text>
</comment>
<dbReference type="GO" id="GO:0000932">
    <property type="term" value="C:P-body"/>
    <property type="evidence" value="ECO:0007669"/>
    <property type="project" value="UniProtKB-SubCell"/>
</dbReference>
<protein>
    <recommendedName>
        <fullName evidence="4">RING-type E3 ubiquitin transferase</fullName>
        <ecNumber evidence="4">2.3.2.27</ecNumber>
    </recommendedName>
</protein>
<comment type="subcellular location">
    <subcellularLocation>
        <location evidence="2">Cytoplasm</location>
        <location evidence="2">P-body</location>
    </subcellularLocation>
</comment>
<evidence type="ECO:0000313" key="15">
    <source>
        <dbReference type="Proteomes" id="UP000515152"/>
    </source>
</evidence>
<evidence type="ECO:0000259" key="13">
    <source>
        <dbReference type="PROSITE" id="PS50089"/>
    </source>
</evidence>
<evidence type="ECO:0000256" key="12">
    <source>
        <dbReference type="SAM" id="MobiDB-lite"/>
    </source>
</evidence>
<evidence type="ECO:0000256" key="5">
    <source>
        <dbReference type="ARBA" id="ARBA00022490"/>
    </source>
</evidence>
<evidence type="ECO:0000256" key="8">
    <source>
        <dbReference type="ARBA" id="ARBA00022771"/>
    </source>
</evidence>
<dbReference type="EC" id="2.3.2.27" evidence="4"/>
<dbReference type="FunFam" id="4.10.1000.10:FF:000004">
    <property type="entry name" value="roquin-1 isoform X2"/>
    <property type="match status" value="1"/>
</dbReference>
<dbReference type="Proteomes" id="UP000515152">
    <property type="component" value="Unplaced"/>
</dbReference>
<keyword evidence="15" id="KW-1185">Reference proteome</keyword>
<dbReference type="Pfam" id="PF18386">
    <property type="entry name" value="ROQ_II"/>
    <property type="match status" value="1"/>
</dbReference>
<evidence type="ECO:0000256" key="4">
    <source>
        <dbReference type="ARBA" id="ARBA00012483"/>
    </source>
</evidence>
<feature type="zinc finger region" description="C3H1-type" evidence="11">
    <location>
        <begin position="413"/>
        <end position="441"/>
    </location>
</feature>
<evidence type="ECO:0000256" key="2">
    <source>
        <dbReference type="ARBA" id="ARBA00004201"/>
    </source>
</evidence>
<dbReference type="GO" id="GO:0008270">
    <property type="term" value="F:zinc ion binding"/>
    <property type="evidence" value="ECO:0007669"/>
    <property type="project" value="UniProtKB-KW"/>
</dbReference>
<dbReference type="Pfam" id="PF13445">
    <property type="entry name" value="zf-RING_UBOX"/>
    <property type="match status" value="1"/>
</dbReference>
<dbReference type="FunFam" id="1.20.120.1790:FF:000001">
    <property type="entry name" value="roquin-1 isoform X1"/>
    <property type="match status" value="1"/>
</dbReference>
<comment type="catalytic activity">
    <reaction evidence="1">
        <text>S-ubiquitinyl-[E2 ubiquitin-conjugating enzyme]-L-cysteine + [acceptor protein]-L-lysine = [E2 ubiquitin-conjugating enzyme]-L-cysteine + N(6)-ubiquitinyl-[acceptor protein]-L-lysine.</text>
        <dbReference type="EC" id="2.3.2.27"/>
    </reaction>
</comment>
<keyword evidence="10" id="KW-0694">RNA-binding</keyword>
<dbReference type="InterPro" id="IPR000571">
    <property type="entry name" value="Znf_CCCH"/>
</dbReference>
<keyword evidence="9 11" id="KW-0862">Zinc</keyword>
<accession>A0A8M1KDK2</accession>
<feature type="region of interest" description="Disordered" evidence="12">
    <location>
        <begin position="515"/>
        <end position="536"/>
    </location>
</feature>
<dbReference type="SMART" id="SM00356">
    <property type="entry name" value="ZnF_C3H1"/>
    <property type="match status" value="1"/>
</dbReference>
<evidence type="ECO:0000256" key="11">
    <source>
        <dbReference type="PROSITE-ProRule" id="PRU00723"/>
    </source>
</evidence>
<feature type="domain" description="RING-type" evidence="13">
    <location>
        <begin position="14"/>
        <end position="54"/>
    </location>
</feature>
<dbReference type="PROSITE" id="PS00518">
    <property type="entry name" value="ZF_RING_1"/>
    <property type="match status" value="1"/>
</dbReference>
<dbReference type="AlphaFoldDB" id="A0A8M1KDK2"/>
<dbReference type="PROSITE" id="PS50103">
    <property type="entry name" value="ZF_C3H1"/>
    <property type="match status" value="1"/>
</dbReference>
<gene>
    <name evidence="16" type="primary">rc3h1b</name>
</gene>
<feature type="domain" description="C3H1-type" evidence="14">
    <location>
        <begin position="413"/>
        <end position="441"/>
    </location>
</feature>
<evidence type="ECO:0000256" key="1">
    <source>
        <dbReference type="ARBA" id="ARBA00000900"/>
    </source>
</evidence>